<proteinExistence type="predicted"/>
<dbReference type="EMBL" id="SHKW01000001">
    <property type="protein sequence ID" value="RZU42454.1"/>
    <property type="molecule type" value="Genomic_DNA"/>
</dbReference>
<evidence type="ECO:0000256" key="1">
    <source>
        <dbReference type="ARBA" id="ARBA00004651"/>
    </source>
</evidence>
<evidence type="ECO:0000256" key="4">
    <source>
        <dbReference type="ARBA" id="ARBA00022989"/>
    </source>
</evidence>
<reference evidence="10 11" key="1">
    <citation type="submission" date="2019-02" db="EMBL/GenBank/DDBJ databases">
        <title>Genomic Encyclopedia of Archaeal and Bacterial Type Strains, Phase II (KMG-II): from individual species to whole genera.</title>
        <authorList>
            <person name="Goeker M."/>
        </authorList>
    </citation>
    <scope>NUCLEOTIDE SEQUENCE [LARGE SCALE GENOMIC DNA]</scope>
    <source>
        <strain evidence="10 11">DSM 18101</strain>
    </source>
</reference>
<comment type="caution">
    <text evidence="10">The sequence shown here is derived from an EMBL/GenBank/DDBJ whole genome shotgun (WGS) entry which is preliminary data.</text>
</comment>
<feature type="region of interest" description="Disordered" evidence="7">
    <location>
        <begin position="485"/>
        <end position="515"/>
    </location>
</feature>
<dbReference type="Pfam" id="PF02706">
    <property type="entry name" value="Wzz"/>
    <property type="match status" value="1"/>
</dbReference>
<evidence type="ECO:0000313" key="11">
    <source>
        <dbReference type="Proteomes" id="UP000292958"/>
    </source>
</evidence>
<keyword evidence="2" id="KW-1003">Cell membrane</keyword>
<feature type="transmembrane region" description="Helical" evidence="8">
    <location>
        <begin position="21"/>
        <end position="41"/>
    </location>
</feature>
<sequence length="515" mass="57453">MLGHRTLNVDDYIGILKRRGWMIAVPAVLLALVGFALTFVVSPQYLSQTLILVEQQKVPDDYVRPVVVEDITARLASMKEQILSRSRLEPIIERFNLYGTKKMSMDDRIDQTRKNIDIKPIHSEMARTGGLPGFFISFKDSDPHNAQQVCGEIASLFVTANLNARAQSVEGTTEFLKGQLADAKRNLDEQDAKLAVFQSKYMGRLPGEETPNMNMLTSLNTQLDATTQALNRMEQDKSYTESMIVQQQSFAPSGEHGAAAPGAQQAQLQTLLNEESELTRRYTDDYPDVVAVRRRIKEVRAQIAEAPAASSTPAPTSTTPNRNDSPAVQQLRAQLRSLEQGIQAKRHDQALISSQVRTYQDRISASPGVLEEYKNITRDYETAQGFYDDLLKKMNQSKMATDLEHRQQGEQFSVMDQPNLPDSPMFPKRGVFVGAGFMAGLILGTMLVAWREYRDTAVRSERDVWAFTKLPTLGVISFSVNNPEGPAASASRWPRARRNKKTELQAGKPLMNAGG</sequence>
<feature type="region of interest" description="Disordered" evidence="7">
    <location>
        <begin position="303"/>
        <end position="328"/>
    </location>
</feature>
<keyword evidence="4 8" id="KW-1133">Transmembrane helix</keyword>
<dbReference type="RefSeq" id="WP_130420277.1">
    <property type="nucleotide sequence ID" value="NZ_SHKW01000001.1"/>
</dbReference>
<name>A0A4Q7YYA2_9BACT</name>
<evidence type="ECO:0000256" key="6">
    <source>
        <dbReference type="SAM" id="Coils"/>
    </source>
</evidence>
<evidence type="ECO:0000256" key="5">
    <source>
        <dbReference type="ARBA" id="ARBA00023136"/>
    </source>
</evidence>
<keyword evidence="11" id="KW-1185">Reference proteome</keyword>
<dbReference type="AlphaFoldDB" id="A0A4Q7YYA2"/>
<keyword evidence="6" id="KW-0175">Coiled coil</keyword>
<keyword evidence="3 8" id="KW-0812">Transmembrane</keyword>
<feature type="transmembrane region" description="Helical" evidence="8">
    <location>
        <begin position="430"/>
        <end position="450"/>
    </location>
</feature>
<evidence type="ECO:0000256" key="2">
    <source>
        <dbReference type="ARBA" id="ARBA00022475"/>
    </source>
</evidence>
<dbReference type="OrthoDB" id="9795292at2"/>
<evidence type="ECO:0000256" key="3">
    <source>
        <dbReference type="ARBA" id="ARBA00022692"/>
    </source>
</evidence>
<dbReference type="PANTHER" id="PTHR32309">
    <property type="entry name" value="TYROSINE-PROTEIN KINASE"/>
    <property type="match status" value="1"/>
</dbReference>
<dbReference type="Proteomes" id="UP000292958">
    <property type="component" value="Unassembled WGS sequence"/>
</dbReference>
<comment type="subcellular location">
    <subcellularLocation>
        <location evidence="1">Cell membrane</location>
        <topology evidence="1">Multi-pass membrane protein</topology>
    </subcellularLocation>
</comment>
<evidence type="ECO:0000256" key="7">
    <source>
        <dbReference type="SAM" id="MobiDB-lite"/>
    </source>
</evidence>
<gene>
    <name evidence="10" type="ORF">BDD14_4039</name>
</gene>
<organism evidence="10 11">
    <name type="scientific">Edaphobacter modestus</name>
    <dbReference type="NCBI Taxonomy" id="388466"/>
    <lineage>
        <taxon>Bacteria</taxon>
        <taxon>Pseudomonadati</taxon>
        <taxon>Acidobacteriota</taxon>
        <taxon>Terriglobia</taxon>
        <taxon>Terriglobales</taxon>
        <taxon>Acidobacteriaceae</taxon>
        <taxon>Edaphobacter</taxon>
    </lineage>
</organism>
<dbReference type="InterPro" id="IPR003856">
    <property type="entry name" value="LPS_length_determ_N"/>
</dbReference>
<evidence type="ECO:0000259" key="9">
    <source>
        <dbReference type="Pfam" id="PF02706"/>
    </source>
</evidence>
<dbReference type="GO" id="GO:0004713">
    <property type="term" value="F:protein tyrosine kinase activity"/>
    <property type="evidence" value="ECO:0007669"/>
    <property type="project" value="TreeGrafter"/>
</dbReference>
<protein>
    <submittedName>
        <fullName evidence="10">Polysaccharide chain length determinant protein (PEP-CTERM system associated)</fullName>
    </submittedName>
</protein>
<evidence type="ECO:0000313" key="10">
    <source>
        <dbReference type="EMBL" id="RZU42454.1"/>
    </source>
</evidence>
<feature type="domain" description="Polysaccharide chain length determinant N-terminal" evidence="9">
    <location>
        <begin position="6"/>
        <end position="88"/>
    </location>
</feature>
<dbReference type="PANTHER" id="PTHR32309:SF13">
    <property type="entry name" value="FERRIC ENTEROBACTIN TRANSPORT PROTEIN FEPE"/>
    <property type="match status" value="1"/>
</dbReference>
<evidence type="ECO:0000256" key="8">
    <source>
        <dbReference type="SAM" id="Phobius"/>
    </source>
</evidence>
<keyword evidence="5 8" id="KW-0472">Membrane</keyword>
<dbReference type="InterPro" id="IPR050445">
    <property type="entry name" value="Bact_polysacc_biosynth/exp"/>
</dbReference>
<feature type="compositionally biased region" description="Low complexity" evidence="7">
    <location>
        <begin position="306"/>
        <end position="320"/>
    </location>
</feature>
<feature type="coiled-coil region" evidence="6">
    <location>
        <begin position="173"/>
        <end position="236"/>
    </location>
</feature>
<accession>A0A4Q7YYA2</accession>
<dbReference type="GO" id="GO:0005886">
    <property type="term" value="C:plasma membrane"/>
    <property type="evidence" value="ECO:0007669"/>
    <property type="project" value="UniProtKB-SubCell"/>
</dbReference>